<reference evidence="5 6" key="1">
    <citation type="journal article" date="2012" name="Science">
        <title>Ecological populations of bacteria act as socially cohesive units of antibiotic production and resistance.</title>
        <authorList>
            <person name="Cordero O.X."/>
            <person name="Wildschutte H."/>
            <person name="Kirkup B."/>
            <person name="Proehl S."/>
            <person name="Ngo L."/>
            <person name="Hussain F."/>
            <person name="Le Roux F."/>
            <person name="Mincer T."/>
            <person name="Polz M.F."/>
        </authorList>
    </citation>
    <scope>NUCLEOTIDE SEQUENCE [LARGE SCALE GENOMIC DNA]</scope>
    <source>
        <strain evidence="5 6">FF-238</strain>
    </source>
</reference>
<organism evidence="5 6">
    <name type="scientific">Vibrio genomosp. F6 str. FF-238</name>
    <dbReference type="NCBI Taxonomy" id="1191298"/>
    <lineage>
        <taxon>Bacteria</taxon>
        <taxon>Pseudomonadati</taxon>
        <taxon>Pseudomonadota</taxon>
        <taxon>Gammaproteobacteria</taxon>
        <taxon>Vibrionales</taxon>
        <taxon>Vibrionaceae</taxon>
        <taxon>Vibrio</taxon>
    </lineage>
</organism>
<sequence length="283" mass="33241">MFEWQDVLEIGPECNERFVESTKTPEMDALEISLCGVSNLAGKYRVGRTNPVDHTLYYVVDGSFELYTEDGHQTVSKCHLVTLPANKPFIIELTSTSFSMVWFHLMDCVRWRNICADRPLVVRLDSCRKIFHTLSLIYYERSLTHRQPIMQQLEHYLEESLCAPLSGPSEFQRLDQLIRDIEKRLHFPWTVTDMAEMLQYSSPHLHRLFQKRFQRSPIQHLIFLRMERAKYLLLHTTWSIEQIAEQLGYNDVFSFSKRFKKTIGVAPGQYRKQPTESDIASSE</sequence>
<keyword evidence="3" id="KW-0804">Transcription</keyword>
<dbReference type="SUPFAM" id="SSF46689">
    <property type="entry name" value="Homeodomain-like"/>
    <property type="match status" value="2"/>
</dbReference>
<feature type="domain" description="HTH araC/xylS-type" evidence="4">
    <location>
        <begin position="175"/>
        <end position="273"/>
    </location>
</feature>
<dbReference type="PRINTS" id="PR00032">
    <property type="entry name" value="HTHARAC"/>
</dbReference>
<evidence type="ECO:0000256" key="2">
    <source>
        <dbReference type="ARBA" id="ARBA00023125"/>
    </source>
</evidence>
<evidence type="ECO:0000259" key="4">
    <source>
        <dbReference type="PROSITE" id="PS01124"/>
    </source>
</evidence>
<keyword evidence="2" id="KW-0238">DNA-binding</keyword>
<protein>
    <recommendedName>
        <fullName evidence="4">HTH araC/xylS-type domain-containing protein</fullName>
    </recommendedName>
</protein>
<accession>A0A1E5D4N0</accession>
<comment type="caution">
    <text evidence="5">The sequence shown here is derived from an EMBL/GenBank/DDBJ whole genome shotgun (WGS) entry which is preliminary data.</text>
</comment>
<dbReference type="PANTHER" id="PTHR43280:SF2">
    <property type="entry name" value="HTH-TYPE TRANSCRIPTIONAL REGULATOR EXSA"/>
    <property type="match status" value="1"/>
</dbReference>
<dbReference type="Pfam" id="PF12833">
    <property type="entry name" value="HTH_18"/>
    <property type="match status" value="1"/>
</dbReference>
<dbReference type="InterPro" id="IPR018062">
    <property type="entry name" value="HTH_AraC-typ_CS"/>
</dbReference>
<keyword evidence="6" id="KW-1185">Reference proteome</keyword>
<dbReference type="InterPro" id="IPR009057">
    <property type="entry name" value="Homeodomain-like_sf"/>
</dbReference>
<gene>
    <name evidence="5" type="ORF">A130_03120</name>
</gene>
<keyword evidence="1" id="KW-0805">Transcription regulation</keyword>
<dbReference type="SMART" id="SM00342">
    <property type="entry name" value="HTH_ARAC"/>
    <property type="match status" value="1"/>
</dbReference>
<dbReference type="GO" id="GO:0003700">
    <property type="term" value="F:DNA-binding transcription factor activity"/>
    <property type="evidence" value="ECO:0007669"/>
    <property type="project" value="InterPro"/>
</dbReference>
<dbReference type="PROSITE" id="PS01124">
    <property type="entry name" value="HTH_ARAC_FAMILY_2"/>
    <property type="match status" value="1"/>
</dbReference>
<proteinExistence type="predicted"/>
<evidence type="ECO:0000256" key="3">
    <source>
        <dbReference type="ARBA" id="ARBA00023163"/>
    </source>
</evidence>
<dbReference type="Proteomes" id="UP000094165">
    <property type="component" value="Unassembled WGS sequence"/>
</dbReference>
<evidence type="ECO:0000313" key="6">
    <source>
        <dbReference type="Proteomes" id="UP000094165"/>
    </source>
</evidence>
<dbReference type="InterPro" id="IPR020449">
    <property type="entry name" value="Tscrpt_reg_AraC-type_HTH"/>
</dbReference>
<dbReference type="PROSITE" id="PS00041">
    <property type="entry name" value="HTH_ARAC_FAMILY_1"/>
    <property type="match status" value="1"/>
</dbReference>
<dbReference type="Gene3D" id="1.10.10.60">
    <property type="entry name" value="Homeodomain-like"/>
    <property type="match status" value="2"/>
</dbReference>
<dbReference type="EMBL" id="AJYW02000045">
    <property type="protein sequence ID" value="OEE78534.1"/>
    <property type="molecule type" value="Genomic_DNA"/>
</dbReference>
<dbReference type="RefSeq" id="WP_017053438.1">
    <property type="nucleotide sequence ID" value="NZ_AJYW02000045.1"/>
</dbReference>
<name>A0A1E5D4N0_9VIBR</name>
<dbReference type="AlphaFoldDB" id="A0A1E5D4N0"/>
<dbReference type="InterPro" id="IPR018060">
    <property type="entry name" value="HTH_AraC"/>
</dbReference>
<evidence type="ECO:0000256" key="1">
    <source>
        <dbReference type="ARBA" id="ARBA00023015"/>
    </source>
</evidence>
<evidence type="ECO:0000313" key="5">
    <source>
        <dbReference type="EMBL" id="OEE78534.1"/>
    </source>
</evidence>
<dbReference type="PANTHER" id="PTHR43280">
    <property type="entry name" value="ARAC-FAMILY TRANSCRIPTIONAL REGULATOR"/>
    <property type="match status" value="1"/>
</dbReference>
<dbReference type="GO" id="GO:0043565">
    <property type="term" value="F:sequence-specific DNA binding"/>
    <property type="evidence" value="ECO:0007669"/>
    <property type="project" value="InterPro"/>
</dbReference>